<gene>
    <name evidence="8" type="ORF">AWB75_03498</name>
</gene>
<comment type="caution">
    <text evidence="8">The sequence shown here is derived from an EMBL/GenBank/DDBJ whole genome shotgun (WGS) entry which is preliminary data.</text>
</comment>
<comment type="subcellular location">
    <subcellularLocation>
        <location evidence="1">Membrane</location>
        <topology evidence="1">Multi-pass membrane protein</topology>
    </subcellularLocation>
</comment>
<feature type="transmembrane region" description="Helical" evidence="6">
    <location>
        <begin position="358"/>
        <end position="381"/>
    </location>
</feature>
<evidence type="ECO:0000256" key="6">
    <source>
        <dbReference type="SAM" id="Phobius"/>
    </source>
</evidence>
<feature type="transmembrane region" description="Helical" evidence="6">
    <location>
        <begin position="129"/>
        <end position="151"/>
    </location>
</feature>
<dbReference type="EMBL" id="FCOF02000014">
    <property type="protein sequence ID" value="SAK69336.1"/>
    <property type="molecule type" value="Genomic_DNA"/>
</dbReference>
<dbReference type="CDD" id="cd17316">
    <property type="entry name" value="MFS_SV2_like"/>
    <property type="match status" value="1"/>
</dbReference>
<feature type="transmembrane region" description="Helical" evidence="6">
    <location>
        <begin position="335"/>
        <end position="352"/>
    </location>
</feature>
<dbReference type="Pfam" id="PF00083">
    <property type="entry name" value="Sugar_tr"/>
    <property type="match status" value="1"/>
</dbReference>
<evidence type="ECO:0000256" key="5">
    <source>
        <dbReference type="SAM" id="MobiDB-lite"/>
    </source>
</evidence>
<dbReference type="InterPro" id="IPR036259">
    <property type="entry name" value="MFS_trans_sf"/>
</dbReference>
<reference evidence="8" key="1">
    <citation type="submission" date="2016-01" db="EMBL/GenBank/DDBJ databases">
        <authorList>
            <person name="Peeters C."/>
        </authorList>
    </citation>
    <scope>NUCLEOTIDE SEQUENCE [LARGE SCALE GENOMIC DNA]</scope>
    <source>
        <strain evidence="8">LMG 29318</strain>
    </source>
</reference>
<dbReference type="AlphaFoldDB" id="A0A158BHU2"/>
<evidence type="ECO:0000256" key="3">
    <source>
        <dbReference type="ARBA" id="ARBA00022989"/>
    </source>
</evidence>
<proteinExistence type="predicted"/>
<dbReference type="GO" id="GO:0005886">
    <property type="term" value="C:plasma membrane"/>
    <property type="evidence" value="ECO:0007669"/>
    <property type="project" value="TreeGrafter"/>
</dbReference>
<keyword evidence="4 6" id="KW-0472">Membrane</keyword>
<feature type="transmembrane region" description="Helical" evidence="6">
    <location>
        <begin position="71"/>
        <end position="91"/>
    </location>
</feature>
<evidence type="ECO:0000256" key="2">
    <source>
        <dbReference type="ARBA" id="ARBA00022692"/>
    </source>
</evidence>
<feature type="transmembrane region" description="Helical" evidence="6">
    <location>
        <begin position="302"/>
        <end position="323"/>
    </location>
</feature>
<accession>A0A158BHU2</accession>
<feature type="transmembrane region" description="Helical" evidence="6">
    <location>
        <begin position="186"/>
        <end position="203"/>
    </location>
</feature>
<evidence type="ECO:0000256" key="4">
    <source>
        <dbReference type="ARBA" id="ARBA00023136"/>
    </source>
</evidence>
<feature type="transmembrane region" description="Helical" evidence="6">
    <location>
        <begin position="393"/>
        <end position="416"/>
    </location>
</feature>
<protein>
    <submittedName>
        <fullName evidence="8">Major facilitator transporter</fullName>
    </submittedName>
</protein>
<evidence type="ECO:0000313" key="9">
    <source>
        <dbReference type="Proteomes" id="UP000054870"/>
    </source>
</evidence>
<keyword evidence="2 6" id="KW-0812">Transmembrane</keyword>
<feature type="compositionally biased region" description="Polar residues" evidence="5">
    <location>
        <begin position="463"/>
        <end position="474"/>
    </location>
</feature>
<dbReference type="SUPFAM" id="SSF103473">
    <property type="entry name" value="MFS general substrate transporter"/>
    <property type="match status" value="1"/>
</dbReference>
<dbReference type="GO" id="GO:0046943">
    <property type="term" value="F:carboxylic acid transmembrane transporter activity"/>
    <property type="evidence" value="ECO:0007669"/>
    <property type="project" value="TreeGrafter"/>
</dbReference>
<feature type="transmembrane region" description="Helical" evidence="6">
    <location>
        <begin position="158"/>
        <end position="180"/>
    </location>
</feature>
<dbReference type="PANTHER" id="PTHR23508">
    <property type="entry name" value="CARBOXYLIC ACID TRANSPORTER PROTEIN HOMOLOG"/>
    <property type="match status" value="1"/>
</dbReference>
<name>A0A158BHU2_9BURK</name>
<dbReference type="Proteomes" id="UP000054870">
    <property type="component" value="Unassembled WGS sequence"/>
</dbReference>
<feature type="region of interest" description="Disordered" evidence="5">
    <location>
        <begin position="454"/>
        <end position="474"/>
    </location>
</feature>
<evidence type="ECO:0000259" key="7">
    <source>
        <dbReference type="PROSITE" id="PS50850"/>
    </source>
</evidence>
<feature type="domain" description="Major facilitator superfamily (MFS) profile" evidence="7">
    <location>
        <begin position="34"/>
        <end position="447"/>
    </location>
</feature>
<dbReference type="Gene3D" id="1.20.1250.20">
    <property type="entry name" value="MFS general substrate transporter like domains"/>
    <property type="match status" value="1"/>
</dbReference>
<keyword evidence="3 6" id="KW-1133">Transmembrane helix</keyword>
<dbReference type="PROSITE" id="PS50850">
    <property type="entry name" value="MFS"/>
    <property type="match status" value="1"/>
</dbReference>
<sequence length="474" mass="50387">MPFTVTVPETTVSHYVSSGARLDRLPMSRFHWKMLGLISAGACLDAFDVYLAGGVSAAMLKSGFSTLQLNALFVSSGFFGMVIGAGLSGYLGDRFGRRSSYQFNLALFGLMSFVAAFAPNIQWLIGARFIMGIGLGAELVVAAGTLCEFIPPAWRGRWISLLALIVNSGLVIATSVGYVVIPHLGWRWMFGIAGIGALIVWALRHSMPESPRWLEAVGRIEEAEATVSAIEAEVARHKGPLPECARTQNLEVPRVPLSALFRRGMIGRTLTAALTAVAVNAAVYGFVAWLPTFFVREGRDVVTSLGFTTLMSFGAPFGALLGYATADRLGRAKGIVFYSIATIVLGFIYPQMTANAAIAIVGFTLVSCIFGIVTLGLFGYVPELFPTALRLRGTGVAGVCGRVASMFTSYIAVILFAQFGLFGVLGMVAGILLLLVIAVLSLGADANQYSLEEASPDEDATASDLSFNQQGAAR</sequence>
<evidence type="ECO:0000313" key="8">
    <source>
        <dbReference type="EMBL" id="SAK69336.1"/>
    </source>
</evidence>
<feature type="transmembrane region" description="Helical" evidence="6">
    <location>
        <begin position="270"/>
        <end position="290"/>
    </location>
</feature>
<feature type="transmembrane region" description="Helical" evidence="6">
    <location>
        <begin position="34"/>
        <end position="59"/>
    </location>
</feature>
<dbReference type="InterPro" id="IPR005828">
    <property type="entry name" value="MFS_sugar_transport-like"/>
</dbReference>
<dbReference type="PANTHER" id="PTHR23508:SF10">
    <property type="entry name" value="CARBOXYLIC ACID TRANSPORTER PROTEIN HOMOLOG"/>
    <property type="match status" value="1"/>
</dbReference>
<evidence type="ECO:0000256" key="1">
    <source>
        <dbReference type="ARBA" id="ARBA00004141"/>
    </source>
</evidence>
<keyword evidence="9" id="KW-1185">Reference proteome</keyword>
<organism evidence="8 9">
    <name type="scientific">Caballeronia catudaia</name>
    <dbReference type="NCBI Taxonomy" id="1777136"/>
    <lineage>
        <taxon>Bacteria</taxon>
        <taxon>Pseudomonadati</taxon>
        <taxon>Pseudomonadota</taxon>
        <taxon>Betaproteobacteria</taxon>
        <taxon>Burkholderiales</taxon>
        <taxon>Burkholderiaceae</taxon>
        <taxon>Caballeronia</taxon>
    </lineage>
</organism>
<feature type="transmembrane region" description="Helical" evidence="6">
    <location>
        <begin position="103"/>
        <end position="123"/>
    </location>
</feature>
<dbReference type="InterPro" id="IPR020846">
    <property type="entry name" value="MFS_dom"/>
</dbReference>
<feature type="transmembrane region" description="Helical" evidence="6">
    <location>
        <begin position="422"/>
        <end position="442"/>
    </location>
</feature>